<evidence type="ECO:0000313" key="2">
    <source>
        <dbReference type="Proteomes" id="UP001348369"/>
    </source>
</evidence>
<reference evidence="1" key="1">
    <citation type="submission" date="2022-10" db="EMBL/GenBank/DDBJ databases">
        <title>The complete genomes of actinobacterial strains from the NBC collection.</title>
        <authorList>
            <person name="Joergensen T.S."/>
            <person name="Alvarez Arevalo M."/>
            <person name="Sterndorff E.B."/>
            <person name="Faurdal D."/>
            <person name="Vuksanovic O."/>
            <person name="Mourched A.-S."/>
            <person name="Charusanti P."/>
            <person name="Shaw S."/>
            <person name="Blin K."/>
            <person name="Weber T."/>
        </authorList>
    </citation>
    <scope>NUCLEOTIDE SEQUENCE</scope>
    <source>
        <strain evidence="1">NBC 01771</strain>
    </source>
</reference>
<organism evidence="1 2">
    <name type="scientific">Streptomyces scopuliridis</name>
    <dbReference type="NCBI Taxonomy" id="452529"/>
    <lineage>
        <taxon>Bacteria</taxon>
        <taxon>Bacillati</taxon>
        <taxon>Actinomycetota</taxon>
        <taxon>Actinomycetes</taxon>
        <taxon>Kitasatosporales</taxon>
        <taxon>Streptomycetaceae</taxon>
        <taxon>Streptomyces</taxon>
    </lineage>
</organism>
<dbReference type="EMBL" id="CP109109">
    <property type="protein sequence ID" value="WSB97977.1"/>
    <property type="molecule type" value="Genomic_DNA"/>
</dbReference>
<gene>
    <name evidence="1" type="ORF">OG835_13740</name>
</gene>
<name>A0ACD4ZI36_9ACTN</name>
<sequence length="180" mass="18800">MLCNFLISQRLEPSELIAALAYATGVRPGQVDVCAEADSQDLRDWEAFVLCTHHRVRGDVAMSLDVQVQPATVAYGAPETEAELAEALAARTGVAVLYPDDRVDPETYWLAAPAGGSSATVVTRARLVASDVASAEERPVYTVNAVETAVAAFPGAEVTPLAEPAGMNAPSDTSQLGVTG</sequence>
<evidence type="ECO:0000313" key="1">
    <source>
        <dbReference type="EMBL" id="WSB97977.1"/>
    </source>
</evidence>
<proteinExistence type="predicted"/>
<protein>
    <submittedName>
        <fullName evidence="1">Uncharacterized protein</fullName>
    </submittedName>
</protein>
<accession>A0ACD4ZI36</accession>
<dbReference type="Proteomes" id="UP001348369">
    <property type="component" value="Chromosome"/>
</dbReference>
<keyword evidence="2" id="KW-1185">Reference proteome</keyword>